<name>A0AAU9WNJ7_9CNID</name>
<evidence type="ECO:0000313" key="2">
    <source>
        <dbReference type="EMBL" id="CAH3120292.1"/>
    </source>
</evidence>
<proteinExistence type="predicted"/>
<gene>
    <name evidence="2" type="ORF">PMEA_00008175</name>
</gene>
<dbReference type="AlphaFoldDB" id="A0AAU9WNJ7"/>
<dbReference type="Proteomes" id="UP001159428">
    <property type="component" value="Unassembled WGS sequence"/>
</dbReference>
<comment type="caution">
    <text evidence="2">The sequence shown here is derived from an EMBL/GenBank/DDBJ whole genome shotgun (WGS) entry which is preliminary data.</text>
</comment>
<protein>
    <recommendedName>
        <fullName evidence="1">DZIP3-like HEPN domain-containing protein</fullName>
    </recommendedName>
</protein>
<reference evidence="2 3" key="1">
    <citation type="submission" date="2022-05" db="EMBL/GenBank/DDBJ databases">
        <authorList>
            <consortium name="Genoscope - CEA"/>
            <person name="William W."/>
        </authorList>
    </citation>
    <scope>NUCLEOTIDE SEQUENCE [LARGE SCALE GENOMIC DNA]</scope>
</reference>
<organism evidence="2 3">
    <name type="scientific">Pocillopora meandrina</name>
    <dbReference type="NCBI Taxonomy" id="46732"/>
    <lineage>
        <taxon>Eukaryota</taxon>
        <taxon>Metazoa</taxon>
        <taxon>Cnidaria</taxon>
        <taxon>Anthozoa</taxon>
        <taxon>Hexacorallia</taxon>
        <taxon>Scleractinia</taxon>
        <taxon>Astrocoeniina</taxon>
        <taxon>Pocilloporidae</taxon>
        <taxon>Pocillopora</taxon>
    </lineage>
</organism>
<accession>A0AAU9WNJ7</accession>
<dbReference type="InterPro" id="IPR041249">
    <property type="entry name" value="HEPN_DZIP3"/>
</dbReference>
<dbReference type="Pfam" id="PF18738">
    <property type="entry name" value="HEPN_DZIP3"/>
    <property type="match status" value="1"/>
</dbReference>
<dbReference type="EMBL" id="CALNXJ010000017">
    <property type="protein sequence ID" value="CAH3120292.1"/>
    <property type="molecule type" value="Genomic_DNA"/>
</dbReference>
<feature type="domain" description="DZIP3-like HEPN" evidence="1">
    <location>
        <begin position="60"/>
        <end position="173"/>
    </location>
</feature>
<evidence type="ECO:0000259" key="1">
    <source>
        <dbReference type="Pfam" id="PF18738"/>
    </source>
</evidence>
<sequence length="347" mass="39286">MAAAPPTGASHKVLLSTYEKENFQRIARLLVAGGTAIMREMFDQFFSPHQFVVRINNPAVKRKIKKAKLSKPQMECLYPKPGTCNRTSKDFDISLLYKLFKTVCNLIPPASGWDTFPPPTDHSTAADLTRIKEYRNKICHGYPEMEMGETEFNSLWNDIREALVRLAGSISHSAQSAWERLIEKFLTDPLTSEDERNVRELKEWYENEVGTKEEIKEVAKSIQVGLEGVHQAIKRTGDDVHQAIKRTGDDVRIDDVQQAIKDTGETIMKKFHPIVGKKNDPRTSAQLTKSALVGRAQNNDLQDERRSHLQCGSSTPPEKMLTATSTHSEFIKANFPQNTCITRLIFE</sequence>
<keyword evidence="3" id="KW-1185">Reference proteome</keyword>
<evidence type="ECO:0000313" key="3">
    <source>
        <dbReference type="Proteomes" id="UP001159428"/>
    </source>
</evidence>